<accession>A0ABV6ZUZ8</accession>
<dbReference type="Gene3D" id="3.30.70.2740">
    <property type="match status" value="1"/>
</dbReference>
<dbReference type="PROSITE" id="PS51387">
    <property type="entry name" value="FAD_PCMH"/>
    <property type="match status" value="1"/>
</dbReference>
<dbReference type="Gene3D" id="3.30.43.10">
    <property type="entry name" value="Uridine Diphospho-n-acetylenolpyruvylglucosamine Reductase, domain 2"/>
    <property type="match status" value="1"/>
</dbReference>
<comment type="caution">
    <text evidence="5">The sequence shown here is derived from an EMBL/GenBank/DDBJ whole genome shotgun (WGS) entry which is preliminary data.</text>
</comment>
<dbReference type="Gene3D" id="3.30.465.10">
    <property type="match status" value="1"/>
</dbReference>
<dbReference type="Pfam" id="PF01565">
    <property type="entry name" value="FAD_binding_4"/>
    <property type="match status" value="1"/>
</dbReference>
<dbReference type="SUPFAM" id="SSF56176">
    <property type="entry name" value="FAD-binding/transporter-associated domain-like"/>
    <property type="match status" value="1"/>
</dbReference>
<reference evidence="6" key="1">
    <citation type="journal article" date="2019" name="Int. J. Syst. Evol. Microbiol.">
        <title>The Global Catalogue of Microorganisms (GCM) 10K type strain sequencing project: providing services to taxonomists for standard genome sequencing and annotation.</title>
        <authorList>
            <consortium name="The Broad Institute Genomics Platform"/>
            <consortium name="The Broad Institute Genome Sequencing Center for Infectious Disease"/>
            <person name="Wu L."/>
            <person name="Ma J."/>
        </authorList>
    </citation>
    <scope>NUCLEOTIDE SEQUENCE [LARGE SCALE GENOMIC DNA]</scope>
    <source>
        <strain evidence="6">KCTC 52487</strain>
    </source>
</reference>
<name>A0ABV6ZUZ8_9PROT</name>
<feature type="domain" description="FAD-binding PCMH-type" evidence="4">
    <location>
        <begin position="34"/>
        <end position="212"/>
    </location>
</feature>
<dbReference type="InterPro" id="IPR016166">
    <property type="entry name" value="FAD-bd_PCMH"/>
</dbReference>
<dbReference type="InterPro" id="IPR036318">
    <property type="entry name" value="FAD-bd_PCMH-like_sf"/>
</dbReference>
<gene>
    <name evidence="5" type="ORF">ACFOOR_03975</name>
</gene>
<dbReference type="SUPFAM" id="SSF55103">
    <property type="entry name" value="FAD-linked oxidases, C-terminal domain"/>
    <property type="match status" value="1"/>
</dbReference>
<evidence type="ECO:0000256" key="2">
    <source>
        <dbReference type="ARBA" id="ARBA00022630"/>
    </source>
</evidence>
<keyword evidence="2" id="KW-0285">Flavoprotein</keyword>
<dbReference type="Gene3D" id="1.10.45.10">
    <property type="entry name" value="Vanillyl-alcohol Oxidase, Chain A, domain 4"/>
    <property type="match status" value="1"/>
</dbReference>
<proteinExistence type="inferred from homology"/>
<dbReference type="Pfam" id="PF02913">
    <property type="entry name" value="FAD-oxidase_C"/>
    <property type="match status" value="1"/>
</dbReference>
<dbReference type="InterPro" id="IPR016167">
    <property type="entry name" value="FAD-bd_PCMH_sub1"/>
</dbReference>
<dbReference type="InterPro" id="IPR016171">
    <property type="entry name" value="Vanillyl_alc_oxidase_C-sub2"/>
</dbReference>
<dbReference type="PANTHER" id="PTHR43716:SF2">
    <property type="entry name" value="BLL6224 PROTEIN"/>
    <property type="match status" value="1"/>
</dbReference>
<dbReference type="RefSeq" id="WP_343164134.1">
    <property type="nucleotide sequence ID" value="NZ_JBHRSV010000001.1"/>
</dbReference>
<evidence type="ECO:0000259" key="4">
    <source>
        <dbReference type="PROSITE" id="PS51387"/>
    </source>
</evidence>
<dbReference type="InterPro" id="IPR016164">
    <property type="entry name" value="FAD-linked_Oxase-like_C"/>
</dbReference>
<evidence type="ECO:0000313" key="6">
    <source>
        <dbReference type="Proteomes" id="UP001595379"/>
    </source>
</evidence>
<dbReference type="InterPro" id="IPR006094">
    <property type="entry name" value="Oxid_FAD_bind_N"/>
</dbReference>
<dbReference type="PANTHER" id="PTHR43716">
    <property type="entry name" value="D-2-HYDROXYGLUTARATE DEHYDROGENASE, MITOCHONDRIAL"/>
    <property type="match status" value="1"/>
</dbReference>
<keyword evidence="6" id="KW-1185">Reference proteome</keyword>
<comment type="similarity">
    <text evidence="1">Belongs to the FAD-binding oxidoreductase/transferase type 4 family.</text>
</comment>
<dbReference type="InterPro" id="IPR004113">
    <property type="entry name" value="FAD-bd_oxidored_4_C"/>
</dbReference>
<dbReference type="InterPro" id="IPR051264">
    <property type="entry name" value="FAD-oxidored/transferase_4"/>
</dbReference>
<evidence type="ECO:0000256" key="1">
    <source>
        <dbReference type="ARBA" id="ARBA00008000"/>
    </source>
</evidence>
<sequence>MTAIDRIKSVLGPKGWSEDPAEVSPLTSDWRGRYQGETPLLVKPASTEEVSKLVAICHEVGIAITPQGGNTGLVGGGTPQGEILLTTRRMNQVRDIDIGNDSLTVEAGCVLETIQHTAAEASRLFPLSLGSQGTATIGGLISTNAGGVHVLRYGMMRDLVLGLEAVLPDGRIWNGLRGLRKDNTGYDLKQMLIGAEGTLGVITAATLKLFPKPGEISVAFTAIDSPAAAVALLGHMKTATGGALSALELVPRNALELVVQHIPGTRDPFAEPHPWYALLEVGAARPGEGREMMEAALGEAFEAGLIRDAVIAESEQQARDFWNLREPIAEAEKAHGRAAKHDVSIPVSKMPAFMAEATEAAERMLPGVMIIAFGHVGDGNVHFNVARTEPGAGLDFAKSTEPVTAMIYDKVAKYGGSISAEHGIGIMKRTELAEKRPLDVELMKAIKTALDPRGIMNPRMIFGS</sequence>
<evidence type="ECO:0000313" key="5">
    <source>
        <dbReference type="EMBL" id="MFC2925257.1"/>
    </source>
</evidence>
<evidence type="ECO:0000256" key="3">
    <source>
        <dbReference type="ARBA" id="ARBA00022827"/>
    </source>
</evidence>
<dbReference type="EMBL" id="JBHRSV010000001">
    <property type="protein sequence ID" value="MFC2925257.1"/>
    <property type="molecule type" value="Genomic_DNA"/>
</dbReference>
<protein>
    <submittedName>
        <fullName evidence="5">FAD-binding oxidoreductase</fullName>
    </submittedName>
</protein>
<organism evidence="5 6">
    <name type="scientific">Hyphobacterium vulgare</name>
    <dbReference type="NCBI Taxonomy" id="1736751"/>
    <lineage>
        <taxon>Bacteria</taxon>
        <taxon>Pseudomonadati</taxon>
        <taxon>Pseudomonadota</taxon>
        <taxon>Alphaproteobacteria</taxon>
        <taxon>Maricaulales</taxon>
        <taxon>Maricaulaceae</taxon>
        <taxon>Hyphobacterium</taxon>
    </lineage>
</organism>
<dbReference type="Proteomes" id="UP001595379">
    <property type="component" value="Unassembled WGS sequence"/>
</dbReference>
<keyword evidence="3" id="KW-0274">FAD</keyword>
<dbReference type="InterPro" id="IPR016169">
    <property type="entry name" value="FAD-bd_PCMH_sub2"/>
</dbReference>
<dbReference type="Gene3D" id="3.30.70.2190">
    <property type="match status" value="1"/>
</dbReference>